<evidence type="ECO:0000313" key="1">
    <source>
        <dbReference type="EMBL" id="SNS40358.1"/>
    </source>
</evidence>
<dbReference type="EMBL" id="FZOQ01000006">
    <property type="protein sequence ID" value="SNS40358.1"/>
    <property type="molecule type" value="Genomic_DNA"/>
</dbReference>
<dbReference type="Gene3D" id="3.40.50.12780">
    <property type="entry name" value="N-terminal domain of ligase-like"/>
    <property type="match status" value="1"/>
</dbReference>
<gene>
    <name evidence="1" type="ORF">SAMN06296052_10627</name>
</gene>
<evidence type="ECO:0000313" key="2">
    <source>
        <dbReference type="Proteomes" id="UP000198432"/>
    </source>
</evidence>
<dbReference type="AlphaFoldDB" id="A0A239E7U7"/>
<proteinExistence type="predicted"/>
<protein>
    <submittedName>
        <fullName evidence="1">Uncharacterized protein</fullName>
    </submittedName>
</protein>
<keyword evidence="2" id="KW-1185">Reference proteome</keyword>
<accession>A0A239E7U7</accession>
<reference evidence="2" key="1">
    <citation type="submission" date="2017-06" db="EMBL/GenBank/DDBJ databases">
        <authorList>
            <person name="Varghese N."/>
            <person name="Submissions S."/>
        </authorList>
    </citation>
    <scope>NUCLEOTIDE SEQUENCE [LARGE SCALE GENOMIC DNA]</scope>
    <source>
        <strain evidence="2">NKM1</strain>
    </source>
</reference>
<dbReference type="RefSeq" id="WP_245842380.1">
    <property type="nucleotide sequence ID" value="NZ_FZOQ01000006.1"/>
</dbReference>
<organism evidence="1 2">
    <name type="scientific">Pontibacter ummariensis</name>
    <dbReference type="NCBI Taxonomy" id="1610492"/>
    <lineage>
        <taxon>Bacteria</taxon>
        <taxon>Pseudomonadati</taxon>
        <taxon>Bacteroidota</taxon>
        <taxon>Cytophagia</taxon>
        <taxon>Cytophagales</taxon>
        <taxon>Hymenobacteraceae</taxon>
        <taxon>Pontibacter</taxon>
    </lineage>
</organism>
<sequence>MVANLVGLEEMPAKPGAAGKPVCGYNVQVLREEENLLILNQEGVVAVKLPLPPGGQYAGRRMAASVIFV</sequence>
<dbReference type="InterPro" id="IPR042099">
    <property type="entry name" value="ANL_N_sf"/>
</dbReference>
<name>A0A239E7U7_9BACT</name>
<dbReference type="Proteomes" id="UP000198432">
    <property type="component" value="Unassembled WGS sequence"/>
</dbReference>